<feature type="domain" description="Methyltransferase type 11" evidence="1">
    <location>
        <begin position="257"/>
        <end position="356"/>
    </location>
</feature>
<accession>A0A388JLR7</accession>
<evidence type="ECO:0000313" key="2">
    <source>
        <dbReference type="EMBL" id="GBG58747.1"/>
    </source>
</evidence>
<dbReference type="InterPro" id="IPR029063">
    <property type="entry name" value="SAM-dependent_MTases_sf"/>
</dbReference>
<dbReference type="EMBL" id="BFEA01000001">
    <property type="protein sequence ID" value="GBG58747.1"/>
    <property type="molecule type" value="Genomic_DNA"/>
</dbReference>
<dbReference type="Proteomes" id="UP000265515">
    <property type="component" value="Unassembled WGS sequence"/>
</dbReference>
<dbReference type="GO" id="GO:0008757">
    <property type="term" value="F:S-adenosylmethionine-dependent methyltransferase activity"/>
    <property type="evidence" value="ECO:0007669"/>
    <property type="project" value="InterPro"/>
</dbReference>
<gene>
    <name evidence="2" type="ORF">CBR_g147</name>
</gene>
<keyword evidence="3" id="KW-1185">Reference proteome</keyword>
<dbReference type="SUPFAM" id="SSF53335">
    <property type="entry name" value="S-adenosyl-L-methionine-dependent methyltransferases"/>
    <property type="match status" value="1"/>
</dbReference>
<evidence type="ECO:0000259" key="1">
    <source>
        <dbReference type="Pfam" id="PF08241"/>
    </source>
</evidence>
<dbReference type="OMA" id="QRAFIMF"/>
<dbReference type="OrthoDB" id="10017101at2759"/>
<protein>
    <recommendedName>
        <fullName evidence="1">Methyltransferase type 11 domain-containing protein</fullName>
    </recommendedName>
</protein>
<comment type="caution">
    <text evidence="2">The sequence shown here is derived from an EMBL/GenBank/DDBJ whole genome shotgun (WGS) entry which is preliminary data.</text>
</comment>
<dbReference type="STRING" id="69332.A0A388JLR7"/>
<sequence length="424" mass="45655">MASMAVRAAMAAMTVTSTTTGAVRALDVGEGVPRQSGHVCYGGGSCMAGSRSADSAKSRTALVAFRPSPLGTLSPELAEARRSCGGSVTKQAANCAFGNDPTATRVTHPSHVVKATTTVVDGLPLDPVGDDVATSDKKQEELDLELLCPVCFDPVVRSGPSGFNRKVLKRCSFQCRSCRRVYDASAGYVDLTVLSESRQYTEDESSGTSIFRSPLVSFVYERGWRQSFASYGAPGVDEEFRRAQEYLAPAKGGILMDASCGSGLFSRRFAQCGDYSAVIAMDFSEGMLKQTEAFMDEDRSLDNSSIVLLRADIGRLPFPSKSIDAVHAGAALHCWPSPSLAVAEISRVLKPGGIFVASTFLATAVPELEEIGLAIRQTIGTPFGRTYRQWLDKELKDLIKICGLVDYTRFRTSRFIMLSARKPE</sequence>
<dbReference type="PANTHER" id="PTHR43591:SF99">
    <property type="entry name" value="OS06G0646000 PROTEIN"/>
    <property type="match status" value="1"/>
</dbReference>
<organism evidence="2 3">
    <name type="scientific">Chara braunii</name>
    <name type="common">Braun's stonewort</name>
    <dbReference type="NCBI Taxonomy" id="69332"/>
    <lineage>
        <taxon>Eukaryota</taxon>
        <taxon>Viridiplantae</taxon>
        <taxon>Streptophyta</taxon>
        <taxon>Charophyceae</taxon>
        <taxon>Charales</taxon>
        <taxon>Characeae</taxon>
        <taxon>Chara</taxon>
    </lineage>
</organism>
<dbReference type="CDD" id="cd02440">
    <property type="entry name" value="AdoMet_MTases"/>
    <property type="match status" value="1"/>
</dbReference>
<dbReference type="PANTHER" id="PTHR43591">
    <property type="entry name" value="METHYLTRANSFERASE"/>
    <property type="match status" value="1"/>
</dbReference>
<proteinExistence type="predicted"/>
<dbReference type="AlphaFoldDB" id="A0A388JLR7"/>
<dbReference type="Gramene" id="GBG58747">
    <property type="protein sequence ID" value="GBG58747"/>
    <property type="gene ID" value="CBR_g147"/>
</dbReference>
<dbReference type="Pfam" id="PF08241">
    <property type="entry name" value="Methyltransf_11"/>
    <property type="match status" value="1"/>
</dbReference>
<evidence type="ECO:0000313" key="3">
    <source>
        <dbReference type="Proteomes" id="UP000265515"/>
    </source>
</evidence>
<name>A0A388JLR7_CHABU</name>
<reference evidence="2 3" key="1">
    <citation type="journal article" date="2018" name="Cell">
        <title>The Chara Genome: Secondary Complexity and Implications for Plant Terrestrialization.</title>
        <authorList>
            <person name="Nishiyama T."/>
            <person name="Sakayama H."/>
            <person name="Vries J.D."/>
            <person name="Buschmann H."/>
            <person name="Saint-Marcoux D."/>
            <person name="Ullrich K.K."/>
            <person name="Haas F.B."/>
            <person name="Vanderstraeten L."/>
            <person name="Becker D."/>
            <person name="Lang D."/>
            <person name="Vosolsobe S."/>
            <person name="Rombauts S."/>
            <person name="Wilhelmsson P.K.I."/>
            <person name="Janitza P."/>
            <person name="Kern R."/>
            <person name="Heyl A."/>
            <person name="Rumpler F."/>
            <person name="Villalobos L.I.A.C."/>
            <person name="Clay J.M."/>
            <person name="Skokan R."/>
            <person name="Toyoda A."/>
            <person name="Suzuki Y."/>
            <person name="Kagoshima H."/>
            <person name="Schijlen E."/>
            <person name="Tajeshwar N."/>
            <person name="Catarino B."/>
            <person name="Hetherington A.J."/>
            <person name="Saltykova A."/>
            <person name="Bonnot C."/>
            <person name="Breuninger H."/>
            <person name="Symeonidi A."/>
            <person name="Radhakrishnan G.V."/>
            <person name="Van Nieuwerburgh F."/>
            <person name="Deforce D."/>
            <person name="Chang C."/>
            <person name="Karol K.G."/>
            <person name="Hedrich R."/>
            <person name="Ulvskov P."/>
            <person name="Glockner G."/>
            <person name="Delwiche C.F."/>
            <person name="Petrasek J."/>
            <person name="Van de Peer Y."/>
            <person name="Friml J."/>
            <person name="Beilby M."/>
            <person name="Dolan L."/>
            <person name="Kohara Y."/>
            <person name="Sugano S."/>
            <person name="Fujiyama A."/>
            <person name="Delaux P.-M."/>
            <person name="Quint M."/>
            <person name="TheiBen G."/>
            <person name="Hagemann M."/>
            <person name="Harholt J."/>
            <person name="Dunand C."/>
            <person name="Zachgo S."/>
            <person name="Langdale J."/>
            <person name="Maumus F."/>
            <person name="Straeten D.V.D."/>
            <person name="Gould S.B."/>
            <person name="Rensing S.A."/>
        </authorList>
    </citation>
    <scope>NUCLEOTIDE SEQUENCE [LARGE SCALE GENOMIC DNA]</scope>
    <source>
        <strain evidence="2 3">S276</strain>
    </source>
</reference>
<dbReference type="Gene3D" id="3.40.50.150">
    <property type="entry name" value="Vaccinia Virus protein VP39"/>
    <property type="match status" value="1"/>
</dbReference>
<dbReference type="InterPro" id="IPR013216">
    <property type="entry name" value="Methyltransf_11"/>
</dbReference>